<keyword evidence="3" id="KW-1185">Reference proteome</keyword>
<proteinExistence type="predicted"/>
<evidence type="ECO:0000313" key="2">
    <source>
        <dbReference type="EMBL" id="GAA1760245.1"/>
    </source>
</evidence>
<dbReference type="EMBL" id="BAAAPN010000046">
    <property type="protein sequence ID" value="GAA1760245.1"/>
    <property type="molecule type" value="Genomic_DNA"/>
</dbReference>
<name>A0ABN2KMC9_9MICO</name>
<feature type="region of interest" description="Disordered" evidence="1">
    <location>
        <begin position="26"/>
        <end position="70"/>
    </location>
</feature>
<sequence length="70" mass="7843">MVIVALLVLLVIGVVVSLLASTSPAHRDQRRAKHLRSQVRQTDAAIGRDHQRAKRAMNDAAGQSWRNRFE</sequence>
<accession>A0ABN2KMC9</accession>
<dbReference type="Proteomes" id="UP001501475">
    <property type="component" value="Unassembled WGS sequence"/>
</dbReference>
<organism evidence="2 3">
    <name type="scientific">Nostocoides vanveenii</name>
    <dbReference type="NCBI Taxonomy" id="330835"/>
    <lineage>
        <taxon>Bacteria</taxon>
        <taxon>Bacillati</taxon>
        <taxon>Actinomycetota</taxon>
        <taxon>Actinomycetes</taxon>
        <taxon>Micrococcales</taxon>
        <taxon>Intrasporangiaceae</taxon>
        <taxon>Nostocoides</taxon>
    </lineage>
</organism>
<comment type="caution">
    <text evidence="2">The sequence shown here is derived from an EMBL/GenBank/DDBJ whole genome shotgun (WGS) entry which is preliminary data.</text>
</comment>
<evidence type="ECO:0000313" key="3">
    <source>
        <dbReference type="Proteomes" id="UP001501475"/>
    </source>
</evidence>
<reference evidence="2 3" key="1">
    <citation type="journal article" date="2019" name="Int. J. Syst. Evol. Microbiol.">
        <title>The Global Catalogue of Microorganisms (GCM) 10K type strain sequencing project: providing services to taxonomists for standard genome sequencing and annotation.</title>
        <authorList>
            <consortium name="The Broad Institute Genomics Platform"/>
            <consortium name="The Broad Institute Genome Sequencing Center for Infectious Disease"/>
            <person name="Wu L."/>
            <person name="Ma J."/>
        </authorList>
    </citation>
    <scope>NUCLEOTIDE SEQUENCE [LARGE SCALE GENOMIC DNA]</scope>
    <source>
        <strain evidence="2 3">JCM 15591</strain>
    </source>
</reference>
<protein>
    <submittedName>
        <fullName evidence="2">Uncharacterized protein</fullName>
    </submittedName>
</protein>
<feature type="compositionally biased region" description="Basic residues" evidence="1">
    <location>
        <begin position="28"/>
        <end position="37"/>
    </location>
</feature>
<gene>
    <name evidence="2" type="ORF">GCM10009810_19610</name>
</gene>
<dbReference type="RefSeq" id="WP_344065442.1">
    <property type="nucleotide sequence ID" value="NZ_BAAAPN010000046.1"/>
</dbReference>
<evidence type="ECO:0000256" key="1">
    <source>
        <dbReference type="SAM" id="MobiDB-lite"/>
    </source>
</evidence>